<dbReference type="Proteomes" id="UP000076661">
    <property type="component" value="Unassembled WGS sequence"/>
</dbReference>
<dbReference type="GO" id="GO:0003700">
    <property type="term" value="F:DNA-binding transcription factor activity"/>
    <property type="evidence" value="ECO:0007669"/>
    <property type="project" value="InterPro"/>
</dbReference>
<dbReference type="RefSeq" id="WP_063382280.1">
    <property type="nucleotide sequence ID" value="NZ_AUXX01000037.1"/>
</dbReference>
<keyword evidence="1" id="KW-0805">Transcription regulation</keyword>
<keyword evidence="2" id="KW-0238">DNA-binding</keyword>
<dbReference type="Gene3D" id="1.10.10.60">
    <property type="entry name" value="Homeodomain-like"/>
    <property type="match status" value="1"/>
</dbReference>
<evidence type="ECO:0000256" key="1">
    <source>
        <dbReference type="ARBA" id="ARBA00023015"/>
    </source>
</evidence>
<sequence>MLRLNYHPVQGKVAIAEQYQTLYAPTPLCRWVNLFWQIHTPLGQFAYHSVPDNCVDWIINLNCFDDNMLIAPFTSANTFEFEGPARFFGIRFNLLGHTSLCKAPLGDWASYGAVDAASLFPFDLIENTYEILQSSLDFSSRCKALSQLLLGEVNLPQFDPRLINFIRYSQAHLNTHMPLSDKQCSEFGLSARQLRRLTHAHLGLSPKDFTQVLRFQHSLKALISTPETHAWQDSYYDQAHFIKHFKRFAGVTPRRFQNLSVLYNKSKTK</sequence>
<dbReference type="SMART" id="SM00342">
    <property type="entry name" value="HTH_ARAC"/>
    <property type="match status" value="1"/>
</dbReference>
<protein>
    <recommendedName>
        <fullName evidence="4">HTH araC/xylS-type domain-containing protein</fullName>
    </recommendedName>
</protein>
<dbReference type="GO" id="GO:0043565">
    <property type="term" value="F:sequence-specific DNA binding"/>
    <property type="evidence" value="ECO:0007669"/>
    <property type="project" value="InterPro"/>
</dbReference>
<dbReference type="AlphaFoldDB" id="A0A161YM94"/>
<dbReference type="InterPro" id="IPR050204">
    <property type="entry name" value="AraC_XylS_family_regulators"/>
</dbReference>
<proteinExistence type="predicted"/>
<dbReference type="InterPro" id="IPR018060">
    <property type="entry name" value="HTH_AraC"/>
</dbReference>
<dbReference type="PATRIC" id="fig|1365257.3.peg.3943"/>
<evidence type="ECO:0000313" key="5">
    <source>
        <dbReference type="EMBL" id="KZN62770.1"/>
    </source>
</evidence>
<evidence type="ECO:0000256" key="3">
    <source>
        <dbReference type="ARBA" id="ARBA00023163"/>
    </source>
</evidence>
<name>A0A161YM94_9GAMM</name>
<keyword evidence="3" id="KW-0804">Transcription</keyword>
<dbReference type="EMBL" id="AUXX01000037">
    <property type="protein sequence ID" value="KZN62770.1"/>
    <property type="molecule type" value="Genomic_DNA"/>
</dbReference>
<comment type="caution">
    <text evidence="5">The sequence shown here is derived from an EMBL/GenBank/DDBJ whole genome shotgun (WGS) entry which is preliminary data.</text>
</comment>
<feature type="domain" description="HTH araC/xylS-type" evidence="4">
    <location>
        <begin position="163"/>
        <end position="259"/>
    </location>
</feature>
<evidence type="ECO:0000259" key="4">
    <source>
        <dbReference type="PROSITE" id="PS01124"/>
    </source>
</evidence>
<reference evidence="5 6" key="1">
    <citation type="submission" date="2013-07" db="EMBL/GenBank/DDBJ databases">
        <title>Comparative Genomic and Metabolomic Analysis of Twelve Strains of Pseudoalteromonas luteoviolacea.</title>
        <authorList>
            <person name="Vynne N.G."/>
            <person name="Mansson M."/>
            <person name="Gram L."/>
        </authorList>
    </citation>
    <scope>NUCLEOTIDE SEQUENCE [LARGE SCALE GENOMIC DNA]</scope>
    <source>
        <strain evidence="5 6">S4060-1</strain>
    </source>
</reference>
<dbReference type="PROSITE" id="PS01124">
    <property type="entry name" value="HTH_ARAC_FAMILY_2"/>
    <property type="match status" value="1"/>
</dbReference>
<dbReference type="PANTHER" id="PTHR46796">
    <property type="entry name" value="HTH-TYPE TRANSCRIPTIONAL ACTIVATOR RHAS-RELATED"/>
    <property type="match status" value="1"/>
</dbReference>
<dbReference type="PANTHER" id="PTHR46796:SF13">
    <property type="entry name" value="HTH-TYPE TRANSCRIPTIONAL ACTIVATOR RHAS"/>
    <property type="match status" value="1"/>
</dbReference>
<dbReference type="InterPro" id="IPR046532">
    <property type="entry name" value="DUF6597"/>
</dbReference>
<dbReference type="Pfam" id="PF20240">
    <property type="entry name" value="DUF6597"/>
    <property type="match status" value="1"/>
</dbReference>
<dbReference type="Pfam" id="PF12833">
    <property type="entry name" value="HTH_18"/>
    <property type="match status" value="1"/>
</dbReference>
<evidence type="ECO:0000256" key="2">
    <source>
        <dbReference type="ARBA" id="ARBA00023125"/>
    </source>
</evidence>
<organism evidence="5 6">
    <name type="scientific">Pseudoalteromonas luteoviolacea S4060-1</name>
    <dbReference type="NCBI Taxonomy" id="1365257"/>
    <lineage>
        <taxon>Bacteria</taxon>
        <taxon>Pseudomonadati</taxon>
        <taxon>Pseudomonadota</taxon>
        <taxon>Gammaproteobacteria</taxon>
        <taxon>Alteromonadales</taxon>
        <taxon>Pseudoalteromonadaceae</taxon>
        <taxon>Pseudoalteromonas</taxon>
    </lineage>
</organism>
<evidence type="ECO:0000313" key="6">
    <source>
        <dbReference type="Proteomes" id="UP000076661"/>
    </source>
</evidence>
<accession>A0A161YM94</accession>
<gene>
    <name evidence="5" type="ORF">N478_25115</name>
</gene>